<organism evidence="1 2">
    <name type="scientific">Streblomastix strix</name>
    <dbReference type="NCBI Taxonomy" id="222440"/>
    <lineage>
        <taxon>Eukaryota</taxon>
        <taxon>Metamonada</taxon>
        <taxon>Preaxostyla</taxon>
        <taxon>Oxymonadida</taxon>
        <taxon>Streblomastigidae</taxon>
        <taxon>Streblomastix</taxon>
    </lineage>
</organism>
<comment type="caution">
    <text evidence="1">The sequence shown here is derived from an EMBL/GenBank/DDBJ whole genome shotgun (WGS) entry which is preliminary data.</text>
</comment>
<protein>
    <submittedName>
        <fullName evidence="1">Uncharacterized protein</fullName>
    </submittedName>
</protein>
<dbReference type="Proteomes" id="UP000324800">
    <property type="component" value="Unassembled WGS sequence"/>
</dbReference>
<evidence type="ECO:0000313" key="2">
    <source>
        <dbReference type="Proteomes" id="UP000324800"/>
    </source>
</evidence>
<name>A0A5J4UHC2_9EUKA</name>
<reference evidence="1 2" key="1">
    <citation type="submission" date="2019-03" db="EMBL/GenBank/DDBJ databases">
        <title>Single cell metagenomics reveals metabolic interactions within the superorganism composed of flagellate Streblomastix strix and complex community of Bacteroidetes bacteria on its surface.</title>
        <authorList>
            <person name="Treitli S.C."/>
            <person name="Kolisko M."/>
            <person name="Husnik F."/>
            <person name="Keeling P."/>
            <person name="Hampl V."/>
        </authorList>
    </citation>
    <scope>NUCLEOTIDE SEQUENCE [LARGE SCALE GENOMIC DNA]</scope>
    <source>
        <strain evidence="1">ST1C</strain>
    </source>
</reference>
<dbReference type="EMBL" id="SNRW01015986">
    <property type="protein sequence ID" value="KAA6369817.1"/>
    <property type="molecule type" value="Genomic_DNA"/>
</dbReference>
<sequence length="68" mass="7191">MTVFEVVVVPAWAGANIPLPIPQIFCKSAGSPVQVISALSGAGGNERNAEAIKTERRRRLCGMAGWNP</sequence>
<dbReference type="AlphaFoldDB" id="A0A5J4UHC2"/>
<accession>A0A5J4UHC2</accession>
<proteinExistence type="predicted"/>
<gene>
    <name evidence="1" type="ORF">EZS28_034656</name>
</gene>
<evidence type="ECO:0000313" key="1">
    <source>
        <dbReference type="EMBL" id="KAA6369817.1"/>
    </source>
</evidence>